<dbReference type="Proteomes" id="UP000000841">
    <property type="component" value="Chromosome"/>
</dbReference>
<reference evidence="1 2" key="1">
    <citation type="journal article" date="2009" name="Stand. Genomic Sci.">
        <title>Complete genome sequence of Saccharomonospora viridis type strain (P101).</title>
        <authorList>
            <person name="Pati A."/>
            <person name="Sikorski J."/>
            <person name="Nolan M."/>
            <person name="Lapidus A."/>
            <person name="Copeland A."/>
            <person name="Glavina Del Rio T."/>
            <person name="Lucas S."/>
            <person name="Chen F."/>
            <person name="Tice H."/>
            <person name="Pitluck S."/>
            <person name="Cheng J.F."/>
            <person name="Chertkov O."/>
            <person name="Brettin T."/>
            <person name="Han C."/>
            <person name="Detter J.C."/>
            <person name="Kuske C."/>
            <person name="Bruce D."/>
            <person name="Goodwin L."/>
            <person name="Chain P."/>
            <person name="D'haeseleer P."/>
            <person name="Chen A."/>
            <person name="Palaniappan K."/>
            <person name="Ivanova N."/>
            <person name="Mavromatis K."/>
            <person name="Mikhailova N."/>
            <person name="Rohde M."/>
            <person name="Tindall B.J."/>
            <person name="Goker M."/>
            <person name="Bristow J."/>
            <person name="Eisen J.A."/>
            <person name="Markowitz V."/>
            <person name="Hugenholtz P."/>
            <person name="Kyrpides N.C."/>
            <person name="Klenk H.P."/>
        </authorList>
    </citation>
    <scope>NUCLEOTIDE SEQUENCE [LARGE SCALE GENOMIC DNA]</scope>
    <source>
        <strain evidence="2">ATCC 15386 / DSM 43017 / JCM 3036 / NBRC 12207 / P101</strain>
    </source>
</reference>
<gene>
    <name evidence="1" type="ordered locus">Svir_23850</name>
</gene>
<dbReference type="EMBL" id="CP001683">
    <property type="protein sequence ID" value="ACU97384.1"/>
    <property type="molecule type" value="Genomic_DNA"/>
</dbReference>
<dbReference type="AlphaFoldDB" id="C7MYG5"/>
<evidence type="ECO:0000313" key="1">
    <source>
        <dbReference type="EMBL" id="ACU97384.1"/>
    </source>
</evidence>
<name>C7MYG5_SACVD</name>
<evidence type="ECO:0000313" key="2">
    <source>
        <dbReference type="Proteomes" id="UP000000841"/>
    </source>
</evidence>
<sequence length="75" mass="8256">MSRREDAHAEVVRLLEAARAEASGNWCYLVCQDVEHRLGLSEGDEKALDDPEYGAALDALRAILAALDYVRRIGA</sequence>
<accession>C7MYG5</accession>
<dbReference type="STRING" id="471857.Svir_23850"/>
<dbReference type="HOGENOM" id="CLU_2668836_0_0_11"/>
<proteinExistence type="predicted"/>
<protein>
    <submittedName>
        <fullName evidence="1">Uncharacterized protein</fullName>
    </submittedName>
</protein>
<dbReference type="RefSeq" id="WP_005459348.1">
    <property type="nucleotide sequence ID" value="NC_013159.1"/>
</dbReference>
<organism evidence="1 2">
    <name type="scientific">Saccharomonospora viridis (strain ATCC 15386 / DSM 43017 / JCM 3036 / CCUG 5913 / NBRC 12207 / NCIMB 9602 / P101)</name>
    <name type="common">Thermoactinomyces viridis</name>
    <dbReference type="NCBI Taxonomy" id="471857"/>
    <lineage>
        <taxon>Bacteria</taxon>
        <taxon>Bacillati</taxon>
        <taxon>Actinomycetota</taxon>
        <taxon>Actinomycetes</taxon>
        <taxon>Pseudonocardiales</taxon>
        <taxon>Pseudonocardiaceae</taxon>
        <taxon>Saccharomonospora</taxon>
    </lineage>
</organism>
<dbReference type="KEGG" id="svi:Svir_23850"/>
<keyword evidence="2" id="KW-1185">Reference proteome</keyword>